<gene>
    <name evidence="1" type="ORF">DFH08DRAFT_814786</name>
</gene>
<dbReference type="AlphaFoldDB" id="A0AAD7EJN8"/>
<sequence>MTLEMAGSQGLIECSTELMRGGVSFSTEGGRELETKMGFSAKIAVGNLATNLRDGAAGSQDPHSSELNIEEKDHPYISHLTSLKVCCFRGLKYGVGFKDGGKRTFKRFTIAKLPGFRAAFRSFTHVLCTFLLLRLVERVTSSEEEIIDLTDEDNRRILWKIDLNILSLIAWVSTKRQWTDFFPHWPGTSDILASDVGLLGGKTSCPRGDFVTLTQN</sequence>
<protein>
    <submittedName>
        <fullName evidence="1">Uncharacterized protein</fullName>
    </submittedName>
</protein>
<name>A0AAD7EJN8_9AGAR</name>
<proteinExistence type="predicted"/>
<accession>A0AAD7EJN8</accession>
<reference evidence="1" key="1">
    <citation type="submission" date="2023-03" db="EMBL/GenBank/DDBJ databases">
        <title>Massive genome expansion in bonnet fungi (Mycena s.s.) driven by repeated elements and novel gene families across ecological guilds.</title>
        <authorList>
            <consortium name="Lawrence Berkeley National Laboratory"/>
            <person name="Harder C.B."/>
            <person name="Miyauchi S."/>
            <person name="Viragh M."/>
            <person name="Kuo A."/>
            <person name="Thoen E."/>
            <person name="Andreopoulos B."/>
            <person name="Lu D."/>
            <person name="Skrede I."/>
            <person name="Drula E."/>
            <person name="Henrissat B."/>
            <person name="Morin E."/>
            <person name="Kohler A."/>
            <person name="Barry K."/>
            <person name="LaButti K."/>
            <person name="Morin E."/>
            <person name="Salamov A."/>
            <person name="Lipzen A."/>
            <person name="Mereny Z."/>
            <person name="Hegedus B."/>
            <person name="Baldrian P."/>
            <person name="Stursova M."/>
            <person name="Weitz H."/>
            <person name="Taylor A."/>
            <person name="Grigoriev I.V."/>
            <person name="Nagy L.G."/>
            <person name="Martin F."/>
            <person name="Kauserud H."/>
        </authorList>
    </citation>
    <scope>NUCLEOTIDE SEQUENCE</scope>
    <source>
        <strain evidence="1">CBHHK002</strain>
    </source>
</reference>
<dbReference type="Proteomes" id="UP001218218">
    <property type="component" value="Unassembled WGS sequence"/>
</dbReference>
<dbReference type="EMBL" id="JARIHO010000035">
    <property type="protein sequence ID" value="KAJ7331480.1"/>
    <property type="molecule type" value="Genomic_DNA"/>
</dbReference>
<organism evidence="1 2">
    <name type="scientific">Mycena albidolilacea</name>
    <dbReference type="NCBI Taxonomy" id="1033008"/>
    <lineage>
        <taxon>Eukaryota</taxon>
        <taxon>Fungi</taxon>
        <taxon>Dikarya</taxon>
        <taxon>Basidiomycota</taxon>
        <taxon>Agaricomycotina</taxon>
        <taxon>Agaricomycetes</taxon>
        <taxon>Agaricomycetidae</taxon>
        <taxon>Agaricales</taxon>
        <taxon>Marasmiineae</taxon>
        <taxon>Mycenaceae</taxon>
        <taxon>Mycena</taxon>
    </lineage>
</organism>
<evidence type="ECO:0000313" key="2">
    <source>
        <dbReference type="Proteomes" id="UP001218218"/>
    </source>
</evidence>
<evidence type="ECO:0000313" key="1">
    <source>
        <dbReference type="EMBL" id="KAJ7331480.1"/>
    </source>
</evidence>
<comment type="caution">
    <text evidence="1">The sequence shown here is derived from an EMBL/GenBank/DDBJ whole genome shotgun (WGS) entry which is preliminary data.</text>
</comment>
<keyword evidence="2" id="KW-1185">Reference proteome</keyword>